<dbReference type="Proteomes" id="UP000187209">
    <property type="component" value="Unassembled WGS sequence"/>
</dbReference>
<name>A0A1R2AMV8_9CILI</name>
<accession>A0A1R2AMV8</accession>
<organism evidence="1 2">
    <name type="scientific">Stentor coeruleus</name>
    <dbReference type="NCBI Taxonomy" id="5963"/>
    <lineage>
        <taxon>Eukaryota</taxon>
        <taxon>Sar</taxon>
        <taxon>Alveolata</taxon>
        <taxon>Ciliophora</taxon>
        <taxon>Postciliodesmatophora</taxon>
        <taxon>Heterotrichea</taxon>
        <taxon>Heterotrichida</taxon>
        <taxon>Stentoridae</taxon>
        <taxon>Stentor</taxon>
    </lineage>
</organism>
<gene>
    <name evidence="1" type="ORF">SteCoe_37562</name>
</gene>
<evidence type="ECO:0000313" key="2">
    <source>
        <dbReference type="Proteomes" id="UP000187209"/>
    </source>
</evidence>
<protein>
    <submittedName>
        <fullName evidence="1">Uncharacterized protein</fullName>
    </submittedName>
</protein>
<evidence type="ECO:0000313" key="1">
    <source>
        <dbReference type="EMBL" id="OMJ65826.1"/>
    </source>
</evidence>
<dbReference type="AlphaFoldDB" id="A0A1R2AMV8"/>
<proteinExistence type="predicted"/>
<comment type="caution">
    <text evidence="1">The sequence shown here is derived from an EMBL/GenBank/DDBJ whole genome shotgun (WGS) entry which is preliminary data.</text>
</comment>
<keyword evidence="2" id="KW-1185">Reference proteome</keyword>
<dbReference type="EMBL" id="MPUH01001927">
    <property type="protein sequence ID" value="OMJ65826.1"/>
    <property type="molecule type" value="Genomic_DNA"/>
</dbReference>
<sequence length="118" mass="14011">MRECNVPSIKFQRMPSPNKTYRHTGNSPLKNSGYLKNQTYLEILSKEFGKFAEDHLKIPKDEKKNMEHLQRMGFVDERGVINLKFLSRYEQVLRVKHPIKHSITSLYLDKKKLKVKNH</sequence>
<reference evidence="1 2" key="1">
    <citation type="submission" date="2016-11" db="EMBL/GenBank/DDBJ databases">
        <title>The macronuclear genome of Stentor coeruleus: a giant cell with tiny introns.</title>
        <authorList>
            <person name="Slabodnick M."/>
            <person name="Ruby J.G."/>
            <person name="Reiff S.B."/>
            <person name="Swart E.C."/>
            <person name="Gosai S."/>
            <person name="Prabakaran S."/>
            <person name="Witkowska E."/>
            <person name="Larue G.E."/>
            <person name="Fisher S."/>
            <person name="Freeman R.M."/>
            <person name="Gunawardena J."/>
            <person name="Chu W."/>
            <person name="Stover N.A."/>
            <person name="Gregory B.D."/>
            <person name="Nowacki M."/>
            <person name="Derisi J."/>
            <person name="Roy S.W."/>
            <person name="Marshall W.F."/>
            <person name="Sood P."/>
        </authorList>
    </citation>
    <scope>NUCLEOTIDE SEQUENCE [LARGE SCALE GENOMIC DNA]</scope>
    <source>
        <strain evidence="1">WM001</strain>
    </source>
</reference>